<dbReference type="Pfam" id="PF12412">
    <property type="entry name" value="DUF3667"/>
    <property type="match status" value="1"/>
</dbReference>
<dbReference type="RefSeq" id="WP_272741152.1">
    <property type="nucleotide sequence ID" value="NZ_JAQQKW010000004.1"/>
</dbReference>
<keyword evidence="1" id="KW-0472">Membrane</keyword>
<dbReference type="EMBL" id="JAQQKW010000004">
    <property type="protein sequence ID" value="MDC7694445.1"/>
    <property type="molecule type" value="Genomic_DNA"/>
</dbReference>
<dbReference type="Proteomes" id="UP001216595">
    <property type="component" value="Unassembled WGS sequence"/>
</dbReference>
<feature type="transmembrane region" description="Helical" evidence="1">
    <location>
        <begin position="238"/>
        <end position="256"/>
    </location>
</feature>
<feature type="transmembrane region" description="Helical" evidence="1">
    <location>
        <begin position="107"/>
        <end position="128"/>
    </location>
</feature>
<keyword evidence="1" id="KW-1133">Transmembrane helix</keyword>
<keyword evidence="1" id="KW-0812">Transmembrane</keyword>
<gene>
    <name evidence="2" type="ORF">PQU94_09145</name>
</gene>
<accession>A0ABT5IE29</accession>
<proteinExistence type="predicted"/>
<reference evidence="2 3" key="1">
    <citation type="submission" date="2023-01" db="EMBL/GenBank/DDBJ databases">
        <title>Novel species of the genus Asticcacaulis isolated from rivers.</title>
        <authorList>
            <person name="Lu H."/>
        </authorList>
    </citation>
    <scope>NUCLEOTIDE SEQUENCE [LARGE SCALE GENOMIC DNA]</scope>
    <source>
        <strain evidence="2 3">DXS10W</strain>
    </source>
</reference>
<organism evidence="2 3">
    <name type="scientific">Asticcacaulis currens</name>
    <dbReference type="NCBI Taxonomy" id="2984210"/>
    <lineage>
        <taxon>Bacteria</taxon>
        <taxon>Pseudomonadati</taxon>
        <taxon>Pseudomonadota</taxon>
        <taxon>Alphaproteobacteria</taxon>
        <taxon>Caulobacterales</taxon>
        <taxon>Caulobacteraceae</taxon>
        <taxon>Asticcacaulis</taxon>
    </lineage>
</organism>
<evidence type="ECO:0000313" key="3">
    <source>
        <dbReference type="Proteomes" id="UP001216595"/>
    </source>
</evidence>
<evidence type="ECO:0000313" key="2">
    <source>
        <dbReference type="EMBL" id="MDC7694445.1"/>
    </source>
</evidence>
<comment type="caution">
    <text evidence="2">The sequence shown here is derived from an EMBL/GenBank/DDBJ whole genome shotgun (WGS) entry which is preliminary data.</text>
</comment>
<protein>
    <submittedName>
        <fullName evidence="2">DUF3667 domain-containing protein</fullName>
    </submittedName>
</protein>
<keyword evidence="3" id="KW-1185">Reference proteome</keyword>
<sequence length="352" mass="39130">MTTEMEGLTDIATGALAAHAVDRRKAGHTSGDHETGLCLNCQTELSGPYCHACGQSAHTHRTLLGFGHDILHGVFHFEGRVWHTIPMLVMRPGELTRRYINGERVRFISPVALFLFMVFLTFAVLNFGPSADVNAKLDTAALNTKIADTEAQRQTLESSRKALIAKGQPTEAVDAQLSVNTKALDTLRSAHMADHGAPTKEMLDQVHTDIEPLNKVLHKLAENPSLFFYKLQSSAYKFLWLLIPISLPFIWLMFAWRKDVALYDHAVFATYSLSAMMLLMVVLHLLSLAGVPDAIYGWTLVLLPPFHMYRQLRGTYGVSRFGGLWRVAFLLVSAGVSSLIFALLLIEMLMAH</sequence>
<feature type="transmembrane region" description="Helical" evidence="1">
    <location>
        <begin position="324"/>
        <end position="346"/>
    </location>
</feature>
<name>A0ABT5IE29_9CAUL</name>
<evidence type="ECO:0000256" key="1">
    <source>
        <dbReference type="SAM" id="Phobius"/>
    </source>
</evidence>
<feature type="transmembrane region" description="Helical" evidence="1">
    <location>
        <begin position="268"/>
        <end position="289"/>
    </location>
</feature>
<dbReference type="InterPro" id="IPR022134">
    <property type="entry name" value="DUF3667"/>
</dbReference>